<feature type="domain" description="Helix-turn-helix" evidence="1">
    <location>
        <begin position="51"/>
        <end position="99"/>
    </location>
</feature>
<evidence type="ECO:0000313" key="2">
    <source>
        <dbReference type="EMBL" id="XCH24832.1"/>
    </source>
</evidence>
<accession>A0AAU8FJU2</accession>
<sequence>MEGMRGTEWAKGGLSPDQLVTLSDLRDVRDELLAEIRKVRAIPIDKPGKKWLKSSEVRKLLNLSTGKLLALRANRQLAFVRLGGVIYYDRDDIEAMIQKAKIPILTGKA</sequence>
<name>A0AAU8FJU2_9BACT</name>
<dbReference type="Pfam" id="PF12728">
    <property type="entry name" value="HTH_17"/>
    <property type="match status" value="1"/>
</dbReference>
<dbReference type="InterPro" id="IPR041657">
    <property type="entry name" value="HTH_17"/>
</dbReference>
<reference evidence="2" key="1">
    <citation type="submission" date="2024-06" db="EMBL/GenBank/DDBJ databases">
        <title>Sequencing and assembly of the genome of Dyadobacter sp. strain 676, a symbiont of Cyamopsis tetragonoloba.</title>
        <authorList>
            <person name="Guro P."/>
            <person name="Sazanova A."/>
            <person name="Kuznetsova I."/>
            <person name="Belimov A."/>
            <person name="Safronova V."/>
        </authorList>
    </citation>
    <scope>NUCLEOTIDE SEQUENCE</scope>
    <source>
        <strain evidence="2">676</strain>
    </source>
</reference>
<dbReference type="PANTHER" id="PTHR34585:SF22">
    <property type="entry name" value="HELIX-TURN-HELIX DOMAIN-CONTAINING PROTEIN"/>
    <property type="match status" value="1"/>
</dbReference>
<dbReference type="RefSeq" id="WP_353720140.1">
    <property type="nucleotide sequence ID" value="NZ_CP159289.1"/>
</dbReference>
<dbReference type="PANTHER" id="PTHR34585">
    <property type="match status" value="1"/>
</dbReference>
<dbReference type="AlphaFoldDB" id="A0AAU8FJU2"/>
<dbReference type="EMBL" id="CP159289">
    <property type="protein sequence ID" value="XCH24832.1"/>
    <property type="molecule type" value="Genomic_DNA"/>
</dbReference>
<gene>
    <name evidence="2" type="ORF">ABV298_31870</name>
</gene>
<evidence type="ECO:0000259" key="1">
    <source>
        <dbReference type="Pfam" id="PF12728"/>
    </source>
</evidence>
<protein>
    <submittedName>
        <fullName evidence="2">Helix-turn-helix domain-containing protein</fullName>
    </submittedName>
</protein>
<proteinExistence type="predicted"/>
<organism evidence="2">
    <name type="scientific">Dyadobacter sp. 676</name>
    <dbReference type="NCBI Taxonomy" id="3088362"/>
    <lineage>
        <taxon>Bacteria</taxon>
        <taxon>Pseudomonadati</taxon>
        <taxon>Bacteroidota</taxon>
        <taxon>Cytophagia</taxon>
        <taxon>Cytophagales</taxon>
        <taxon>Spirosomataceae</taxon>
        <taxon>Dyadobacter</taxon>
    </lineage>
</organism>